<dbReference type="Proteomes" id="UP001501940">
    <property type="component" value="Chromosome 1"/>
</dbReference>
<protein>
    <recommendedName>
        <fullName evidence="3">Meiotic recombination protein REC114</fullName>
    </recommendedName>
</protein>
<gene>
    <name evidence="1" type="primary">REC114</name>
</gene>
<dbReference type="PANTHER" id="PTHR34921:SF1">
    <property type="entry name" value="MEIOTIC RECOMBINATION PROTEIN REC114"/>
    <property type="match status" value="1"/>
</dbReference>
<dbReference type="Pfam" id="PF15165">
    <property type="entry name" value="REC114-like"/>
    <property type="match status" value="1"/>
</dbReference>
<proteinExistence type="predicted"/>
<sequence>MTTSLTWRLKRYGRFVPSSRETGGKPWKVFEALGDKPVIVLTIVESGYLLILQGQESLDTIPLLCGSDSLKVHQKSDNLLVRFTVQGESRMVRMQFDGRGRTEAIDECSSAVAKLMEYVPVTTQDDVPLHPNQPPTEGPAPATQHTCQGKAVGVEPEVVQGSLSIKRLTQHFLGEAALTLPKMYHRSSLAQGDLESILRVCMLDPTFYAFVENMEGELKKLLEE</sequence>
<name>A0A3Q1BMY2_AMPOC</name>
<dbReference type="STRING" id="80972.ENSAOCP00000014908"/>
<dbReference type="Ensembl" id="ENSAOCT00000023380.2">
    <property type="protein sequence ID" value="ENSAOCP00000014908.2"/>
    <property type="gene ID" value="ENSAOCG00000019614.2"/>
</dbReference>
<reference evidence="1" key="3">
    <citation type="submission" date="2025-09" db="UniProtKB">
        <authorList>
            <consortium name="Ensembl"/>
        </authorList>
    </citation>
    <scope>IDENTIFICATION</scope>
</reference>
<dbReference type="OMA" id="RYGRFML"/>
<dbReference type="RefSeq" id="XP_023130693.2">
    <property type="nucleotide sequence ID" value="XM_023274925.3"/>
</dbReference>
<dbReference type="InterPro" id="IPR029168">
    <property type="entry name" value="REC114L"/>
</dbReference>
<evidence type="ECO:0000313" key="2">
    <source>
        <dbReference type="Proteomes" id="UP001501940"/>
    </source>
</evidence>
<reference evidence="1" key="2">
    <citation type="submission" date="2025-08" db="UniProtKB">
        <authorList>
            <consortium name="Ensembl"/>
        </authorList>
    </citation>
    <scope>IDENTIFICATION</scope>
</reference>
<dbReference type="GeneTree" id="ENSGT00390000007235"/>
<evidence type="ECO:0008006" key="3">
    <source>
        <dbReference type="Google" id="ProtNLM"/>
    </source>
</evidence>
<dbReference type="AlphaFoldDB" id="A0A3Q1BMY2"/>
<accession>A0A3Q1BMY2</accession>
<keyword evidence="2" id="KW-1185">Reference proteome</keyword>
<dbReference type="PANTHER" id="PTHR34921">
    <property type="entry name" value="MEIOTIC RECOMBINATION PROTEIN REC114"/>
    <property type="match status" value="1"/>
</dbReference>
<evidence type="ECO:0000313" key="1">
    <source>
        <dbReference type="Ensembl" id="ENSAOCP00000014908.2"/>
    </source>
</evidence>
<organism evidence="1 2">
    <name type="scientific">Amphiprion ocellaris</name>
    <name type="common">Clown anemonefish</name>
    <dbReference type="NCBI Taxonomy" id="80972"/>
    <lineage>
        <taxon>Eukaryota</taxon>
        <taxon>Metazoa</taxon>
        <taxon>Chordata</taxon>
        <taxon>Craniata</taxon>
        <taxon>Vertebrata</taxon>
        <taxon>Euteleostomi</taxon>
        <taxon>Actinopterygii</taxon>
        <taxon>Neopterygii</taxon>
        <taxon>Teleostei</taxon>
        <taxon>Neoteleostei</taxon>
        <taxon>Acanthomorphata</taxon>
        <taxon>Ovalentaria</taxon>
        <taxon>Pomacentridae</taxon>
        <taxon>Amphiprion</taxon>
    </lineage>
</organism>
<dbReference type="GeneID" id="111571662"/>
<reference evidence="1 2" key="1">
    <citation type="submission" date="2022-01" db="EMBL/GenBank/DDBJ databases">
        <title>A chromosome-scale genome assembly of the false clownfish, Amphiprion ocellaris.</title>
        <authorList>
            <person name="Ryu T."/>
        </authorList>
    </citation>
    <scope>NUCLEOTIDE SEQUENCE [LARGE SCALE GENOMIC DNA]</scope>
</reference>